<evidence type="ECO:0000313" key="2">
    <source>
        <dbReference type="EMBL" id="GIN21823.1"/>
    </source>
</evidence>
<comment type="caution">
    <text evidence="2">The sequence shown here is derived from an EMBL/GenBank/DDBJ whole genome shotgun (WGS) entry which is preliminary data.</text>
</comment>
<dbReference type="RefSeq" id="WP_018706924.1">
    <property type="nucleotide sequence ID" value="NZ_BOQT01000011.1"/>
</dbReference>
<evidence type="ECO:0000259" key="1">
    <source>
        <dbReference type="SMART" id="SM00871"/>
    </source>
</evidence>
<proteinExistence type="predicted"/>
<dbReference type="EMBL" id="BOQT01000011">
    <property type="protein sequence ID" value="GIN21823.1"/>
    <property type="molecule type" value="Genomic_DNA"/>
</dbReference>
<feature type="domain" description="AraC effector-binding" evidence="1">
    <location>
        <begin position="9"/>
        <end position="157"/>
    </location>
</feature>
<sequence>MQPKNIATFECEVIQKEFKLIGQSITVNFPDSFPDAAIKLQKDFFNRVDEVHNTKSKEVLFSPYMCNEIIATYFACLEVDEIDKIPEGMIGFKLPMTKYAKISCSNKTISEGYDAVFAWMKEHGYKQRWFDHSSPVEIYYIDENALEETAEILIPIY</sequence>
<dbReference type="SUPFAM" id="SSF55136">
    <property type="entry name" value="Probable bacterial effector-binding domain"/>
    <property type="match status" value="1"/>
</dbReference>
<dbReference type="InterPro" id="IPR010499">
    <property type="entry name" value="AraC_E-bd"/>
</dbReference>
<dbReference type="Pfam" id="PF14526">
    <property type="entry name" value="Cass2"/>
    <property type="match status" value="1"/>
</dbReference>
<reference evidence="2 3" key="1">
    <citation type="submission" date="2021-03" db="EMBL/GenBank/DDBJ databases">
        <title>Antimicrobial resistance genes in bacteria isolated from Japanese honey, and their potential for conferring macrolide and lincosamide resistance in the American foulbrood pathogen Paenibacillus larvae.</title>
        <authorList>
            <person name="Okamoto M."/>
            <person name="Kumagai M."/>
            <person name="Kanamori H."/>
            <person name="Takamatsu D."/>
        </authorList>
    </citation>
    <scope>NUCLEOTIDE SEQUENCE [LARGE SCALE GENOMIC DNA]</scope>
    <source>
        <strain evidence="2 3">J1TS3</strain>
    </source>
</reference>
<dbReference type="InterPro" id="IPR029441">
    <property type="entry name" value="Cass2"/>
</dbReference>
<dbReference type="SMART" id="SM00871">
    <property type="entry name" value="AraC_E_bind"/>
    <property type="match status" value="1"/>
</dbReference>
<name>A0ABQ4KAD2_9BACI</name>
<gene>
    <name evidence="2" type="ORF">J1TS3_29570</name>
</gene>
<dbReference type="InterPro" id="IPR011256">
    <property type="entry name" value="Reg_factor_effector_dom_sf"/>
</dbReference>
<protein>
    <recommendedName>
        <fullName evidence="1">AraC effector-binding domain-containing protein</fullName>
    </recommendedName>
</protein>
<accession>A0ABQ4KAD2</accession>
<organism evidence="2 3">
    <name type="scientific">Siminovitchia fordii</name>
    <dbReference type="NCBI Taxonomy" id="254759"/>
    <lineage>
        <taxon>Bacteria</taxon>
        <taxon>Bacillati</taxon>
        <taxon>Bacillota</taxon>
        <taxon>Bacilli</taxon>
        <taxon>Bacillales</taxon>
        <taxon>Bacillaceae</taxon>
        <taxon>Siminovitchia</taxon>
    </lineage>
</organism>
<evidence type="ECO:0000313" key="3">
    <source>
        <dbReference type="Proteomes" id="UP000680279"/>
    </source>
</evidence>
<keyword evidence="3" id="KW-1185">Reference proteome</keyword>
<dbReference type="Gene3D" id="3.20.80.10">
    <property type="entry name" value="Regulatory factor, effector binding domain"/>
    <property type="match status" value="1"/>
</dbReference>
<dbReference type="Proteomes" id="UP000680279">
    <property type="component" value="Unassembled WGS sequence"/>
</dbReference>